<dbReference type="InterPro" id="IPR005123">
    <property type="entry name" value="Oxoglu/Fe-dep_dioxygenase_dom"/>
</dbReference>
<dbReference type="GO" id="GO:0046872">
    <property type="term" value="F:metal ion binding"/>
    <property type="evidence" value="ECO:0007669"/>
    <property type="project" value="UniProtKB-KW"/>
</dbReference>
<evidence type="ECO:0000313" key="7">
    <source>
        <dbReference type="EMBL" id="CAH8351950.1"/>
    </source>
</evidence>
<organism evidence="7 8">
    <name type="scientific">Eruca vesicaria subsp. sativa</name>
    <name type="common">Garden rocket</name>
    <name type="synonym">Eruca sativa</name>
    <dbReference type="NCBI Taxonomy" id="29727"/>
    <lineage>
        <taxon>Eukaryota</taxon>
        <taxon>Viridiplantae</taxon>
        <taxon>Streptophyta</taxon>
        <taxon>Embryophyta</taxon>
        <taxon>Tracheophyta</taxon>
        <taxon>Spermatophyta</taxon>
        <taxon>Magnoliopsida</taxon>
        <taxon>eudicotyledons</taxon>
        <taxon>Gunneridae</taxon>
        <taxon>Pentapetalae</taxon>
        <taxon>rosids</taxon>
        <taxon>malvids</taxon>
        <taxon>Brassicales</taxon>
        <taxon>Brassicaceae</taxon>
        <taxon>Brassiceae</taxon>
        <taxon>Eruca</taxon>
    </lineage>
</organism>
<comment type="cofactor">
    <cofactor evidence="1">
        <name>L-ascorbate</name>
        <dbReference type="ChEBI" id="CHEBI:38290"/>
    </cofactor>
</comment>
<feature type="domain" description="Fe2OG dioxygenase" evidence="6">
    <location>
        <begin position="149"/>
        <end position="250"/>
    </location>
</feature>
<dbReference type="Proteomes" id="UP001642260">
    <property type="component" value="Unassembled WGS sequence"/>
</dbReference>
<keyword evidence="8" id="KW-1185">Reference proteome</keyword>
<evidence type="ECO:0000256" key="3">
    <source>
        <dbReference type="ARBA" id="ARBA00022964"/>
    </source>
</evidence>
<dbReference type="SMART" id="SM00702">
    <property type="entry name" value="P4Hc"/>
    <property type="match status" value="1"/>
</dbReference>
<protein>
    <recommendedName>
        <fullName evidence="6">Fe2OG dioxygenase domain-containing protein</fullName>
    </recommendedName>
</protein>
<dbReference type="EMBL" id="CAKOAT010171821">
    <property type="protein sequence ID" value="CAH8351950.1"/>
    <property type="molecule type" value="Genomic_DNA"/>
</dbReference>
<keyword evidence="2" id="KW-0479">Metal-binding</keyword>
<sequence>MAPNHQQPLDIYEQIQKHRQYKQRILSSYQRLHREIYTLDPASFFVPSFLKAVTPVSEENLKSIMVEAAPGIYTFQMLQPKFCQMLREEVFCMEKWAYDSKLPLTRPSMMHESGVLLDDFGFGSMLQKLLQDFISPISEVLFPEVCGSGLDSYYGYVVEYGGIKQTGGEVHMDDSEVTLNVCLGQQFSGGELLFGGVRCFNHVRSQIGKEERYVYPHVPGQAVLHHGCNRHGAYAVTDGIRSNLIMWCRSSSFRAANRSRKEFPSWCGICRVNRRDSKLPKLN</sequence>
<dbReference type="AlphaFoldDB" id="A0ABC8K4C0"/>
<accession>A0ABC8K4C0</accession>
<evidence type="ECO:0000313" key="8">
    <source>
        <dbReference type="Proteomes" id="UP001642260"/>
    </source>
</evidence>
<gene>
    <name evidence="7" type="ORF">ERUC_LOCUS18417</name>
</gene>
<dbReference type="PANTHER" id="PTHR24014">
    <property type="entry name" value="2-OXOGLUTARATE AND IRON-DEPENDENT OXYGENASE DOMAIN-CONTAINING PROTEIN 2"/>
    <property type="match status" value="1"/>
</dbReference>
<name>A0ABC8K4C0_ERUVS</name>
<dbReference type="PANTHER" id="PTHR24014:SF12">
    <property type="entry name" value="FE2OG DIOXYGENASE DOMAIN-CONTAINING PROTEIN"/>
    <property type="match status" value="1"/>
</dbReference>
<evidence type="ECO:0000256" key="5">
    <source>
        <dbReference type="ARBA" id="ARBA00023004"/>
    </source>
</evidence>
<keyword evidence="3" id="KW-0223">Dioxygenase</keyword>
<proteinExistence type="predicted"/>
<evidence type="ECO:0000259" key="6">
    <source>
        <dbReference type="PROSITE" id="PS51471"/>
    </source>
</evidence>
<reference evidence="7 8" key="1">
    <citation type="submission" date="2022-03" db="EMBL/GenBank/DDBJ databases">
        <authorList>
            <person name="Macdonald S."/>
            <person name="Ahmed S."/>
            <person name="Newling K."/>
        </authorList>
    </citation>
    <scope>NUCLEOTIDE SEQUENCE [LARGE SCALE GENOMIC DNA]</scope>
</reference>
<dbReference type="Pfam" id="PF25238">
    <property type="entry name" value="OGFOD2-like"/>
    <property type="match status" value="1"/>
</dbReference>
<evidence type="ECO:0000256" key="2">
    <source>
        <dbReference type="ARBA" id="ARBA00022723"/>
    </source>
</evidence>
<dbReference type="PROSITE" id="PS51471">
    <property type="entry name" value="FE2OG_OXY"/>
    <property type="match status" value="1"/>
</dbReference>
<comment type="caution">
    <text evidence="7">The sequence shown here is derived from an EMBL/GenBank/DDBJ whole genome shotgun (WGS) entry which is preliminary data.</text>
</comment>
<keyword evidence="5" id="KW-0408">Iron</keyword>
<keyword evidence="4" id="KW-0560">Oxidoreductase</keyword>
<evidence type="ECO:0000256" key="1">
    <source>
        <dbReference type="ARBA" id="ARBA00001961"/>
    </source>
</evidence>
<evidence type="ECO:0000256" key="4">
    <source>
        <dbReference type="ARBA" id="ARBA00023002"/>
    </source>
</evidence>
<dbReference type="GO" id="GO:0051213">
    <property type="term" value="F:dioxygenase activity"/>
    <property type="evidence" value="ECO:0007669"/>
    <property type="project" value="UniProtKB-KW"/>
</dbReference>
<dbReference type="InterPro" id="IPR006620">
    <property type="entry name" value="Pro_4_hyd_alph"/>
</dbReference>